<dbReference type="EMBL" id="JAAHFQ010000237">
    <property type="protein sequence ID" value="NER28613.1"/>
    <property type="molecule type" value="Genomic_DNA"/>
</dbReference>
<protein>
    <submittedName>
        <fullName evidence="1">Uncharacterized protein</fullName>
    </submittedName>
</protein>
<name>A0A6B3NAR4_9CYAN</name>
<dbReference type="AlphaFoldDB" id="A0A6B3NAR4"/>
<gene>
    <name evidence="1" type="ORF">F6J89_13520</name>
</gene>
<accession>A0A6B3NAR4</accession>
<proteinExistence type="predicted"/>
<reference evidence="1" key="1">
    <citation type="submission" date="2019-11" db="EMBL/GenBank/DDBJ databases">
        <title>Genomic insights into an expanded diversity of filamentous marine cyanobacteria reveals the extraordinary biosynthetic potential of Moorea and Okeania.</title>
        <authorList>
            <person name="Ferreira Leao T."/>
            <person name="Wang M."/>
            <person name="Moss N."/>
            <person name="Da Silva R."/>
            <person name="Sanders J."/>
            <person name="Nurk S."/>
            <person name="Gurevich A."/>
            <person name="Humphrey G."/>
            <person name="Reher R."/>
            <person name="Zhu Q."/>
            <person name="Belda-Ferre P."/>
            <person name="Glukhov E."/>
            <person name="Rex R."/>
            <person name="Dorrestein P.C."/>
            <person name="Knight R."/>
            <person name="Pevzner P."/>
            <person name="Gerwick W.H."/>
            <person name="Gerwick L."/>
        </authorList>
    </citation>
    <scope>NUCLEOTIDE SEQUENCE</scope>
    <source>
        <strain evidence="1">SIO1C4</strain>
    </source>
</reference>
<sequence length="52" mass="5961">MAAPLTQAIHPTLTLRVQTWGFLPEQLKLDLIMAHPYYSLDIRYFVSSAIKT</sequence>
<evidence type="ECO:0000313" key="1">
    <source>
        <dbReference type="EMBL" id="NER28613.1"/>
    </source>
</evidence>
<comment type="caution">
    <text evidence="1">The sequence shown here is derived from an EMBL/GenBank/DDBJ whole genome shotgun (WGS) entry which is preliminary data.</text>
</comment>
<organism evidence="1">
    <name type="scientific">Symploca sp. SIO1C4</name>
    <dbReference type="NCBI Taxonomy" id="2607765"/>
    <lineage>
        <taxon>Bacteria</taxon>
        <taxon>Bacillati</taxon>
        <taxon>Cyanobacteriota</taxon>
        <taxon>Cyanophyceae</taxon>
        <taxon>Coleofasciculales</taxon>
        <taxon>Coleofasciculaceae</taxon>
        <taxon>Symploca</taxon>
    </lineage>
</organism>